<protein>
    <submittedName>
        <fullName evidence="1">Uncharacterized protein</fullName>
    </submittedName>
</protein>
<sequence length="250" mass="28729">MNFYKRYLNGKDCNAVYNDIYSLGADAFNGTYFEDVNNVLIETFNRVAYNLDIIYHELQQTGYVLNTDSQFNFQRPLLKPLPDTDKLLITLDDVVNGFGYVPYSLKLFYKIVGSCNFGWDYEANPNILWQLSDPLQINSLNDLLDEVTNEDWKEYMNDILADGYEEFAYLDLAADYLHKDNISGGPAYAIQLTTEPAIDNLFLNEPNQTTFINYLRIAMDNCGFPGIKQSATQPGFHEYFDKVGPQLKKI</sequence>
<accession>A0ABP7P2A4</accession>
<gene>
    <name evidence="1" type="ORF">GCM10022210_02350</name>
</gene>
<reference evidence="2" key="1">
    <citation type="journal article" date="2019" name="Int. J. Syst. Evol. Microbiol.">
        <title>The Global Catalogue of Microorganisms (GCM) 10K type strain sequencing project: providing services to taxonomists for standard genome sequencing and annotation.</title>
        <authorList>
            <consortium name="The Broad Institute Genomics Platform"/>
            <consortium name="The Broad Institute Genome Sequencing Center for Infectious Disease"/>
            <person name="Wu L."/>
            <person name="Ma J."/>
        </authorList>
    </citation>
    <scope>NUCLEOTIDE SEQUENCE [LARGE SCALE GENOMIC DNA]</scope>
    <source>
        <strain evidence="2">JCM 16601</strain>
    </source>
</reference>
<dbReference type="RefSeq" id="WP_259096010.1">
    <property type="nucleotide sequence ID" value="NZ_BAAAZC010000003.1"/>
</dbReference>
<organism evidence="1 2">
    <name type="scientific">Mucilaginibacter dorajii</name>
    <dbReference type="NCBI Taxonomy" id="692994"/>
    <lineage>
        <taxon>Bacteria</taxon>
        <taxon>Pseudomonadati</taxon>
        <taxon>Bacteroidota</taxon>
        <taxon>Sphingobacteriia</taxon>
        <taxon>Sphingobacteriales</taxon>
        <taxon>Sphingobacteriaceae</taxon>
        <taxon>Mucilaginibacter</taxon>
    </lineage>
</organism>
<proteinExistence type="predicted"/>
<keyword evidence="2" id="KW-1185">Reference proteome</keyword>
<evidence type="ECO:0000313" key="2">
    <source>
        <dbReference type="Proteomes" id="UP001500742"/>
    </source>
</evidence>
<evidence type="ECO:0000313" key="1">
    <source>
        <dbReference type="EMBL" id="GAA3958499.1"/>
    </source>
</evidence>
<name>A0ABP7P2A4_9SPHI</name>
<comment type="caution">
    <text evidence="1">The sequence shown here is derived from an EMBL/GenBank/DDBJ whole genome shotgun (WGS) entry which is preliminary data.</text>
</comment>
<dbReference type="EMBL" id="BAAAZC010000003">
    <property type="protein sequence ID" value="GAA3958499.1"/>
    <property type="molecule type" value="Genomic_DNA"/>
</dbReference>
<dbReference type="Proteomes" id="UP001500742">
    <property type="component" value="Unassembled WGS sequence"/>
</dbReference>